<comment type="caution">
    <text evidence="2">The sequence shown here is derived from an EMBL/GenBank/DDBJ whole genome shotgun (WGS) entry which is preliminary data.</text>
</comment>
<keyword evidence="3" id="KW-1185">Reference proteome</keyword>
<reference evidence="2" key="1">
    <citation type="journal article" date="2021" name="Front. Microbiol.">
        <title>Comprehensive Comparative Genomics and Phenotyping of Methylobacterium Species.</title>
        <authorList>
            <person name="Alessa O."/>
            <person name="Ogura Y."/>
            <person name="Fujitani Y."/>
            <person name="Takami H."/>
            <person name="Hayashi T."/>
            <person name="Sahin N."/>
            <person name="Tani A."/>
        </authorList>
    </citation>
    <scope>NUCLEOTIDE SEQUENCE</scope>
    <source>
        <strain evidence="2">KCTC 52305</strain>
    </source>
</reference>
<proteinExistence type="predicted"/>
<dbReference type="Proteomes" id="UP001055167">
    <property type="component" value="Unassembled WGS sequence"/>
</dbReference>
<sequence length="70" mass="7213">MDTHVTPALPTAQIPDPSRGRMLPPEGAPVAWNAYWAGMARRGEVTVRPLDLPAPEAASAADPDAAAPAA</sequence>
<evidence type="ECO:0000313" key="3">
    <source>
        <dbReference type="Proteomes" id="UP001055167"/>
    </source>
</evidence>
<feature type="region of interest" description="Disordered" evidence="1">
    <location>
        <begin position="1"/>
        <end position="25"/>
    </location>
</feature>
<dbReference type="RefSeq" id="WP_128562118.1">
    <property type="nucleotide sequence ID" value="NZ_BPQH01000012.1"/>
</dbReference>
<evidence type="ECO:0000313" key="2">
    <source>
        <dbReference type="EMBL" id="GJD51089.1"/>
    </source>
</evidence>
<dbReference type="EMBL" id="BPQH01000012">
    <property type="protein sequence ID" value="GJD51089.1"/>
    <property type="molecule type" value="Genomic_DNA"/>
</dbReference>
<accession>A0ABQ4R0Y4</accession>
<name>A0ABQ4R0Y4_9HYPH</name>
<protein>
    <recommendedName>
        <fullName evidence="4">DUF2635 domain-containing protein</fullName>
    </recommendedName>
</protein>
<organism evidence="2 3">
    <name type="scientific">Methylobacterium crusticola</name>
    <dbReference type="NCBI Taxonomy" id="1697972"/>
    <lineage>
        <taxon>Bacteria</taxon>
        <taxon>Pseudomonadati</taxon>
        <taxon>Pseudomonadota</taxon>
        <taxon>Alphaproteobacteria</taxon>
        <taxon>Hyphomicrobiales</taxon>
        <taxon>Methylobacteriaceae</taxon>
        <taxon>Methylobacterium</taxon>
    </lineage>
</organism>
<reference evidence="2" key="2">
    <citation type="submission" date="2021-08" db="EMBL/GenBank/DDBJ databases">
        <authorList>
            <person name="Tani A."/>
            <person name="Ola A."/>
            <person name="Ogura Y."/>
            <person name="Katsura K."/>
            <person name="Hayashi T."/>
        </authorList>
    </citation>
    <scope>NUCLEOTIDE SEQUENCE</scope>
    <source>
        <strain evidence="2">KCTC 52305</strain>
    </source>
</reference>
<evidence type="ECO:0008006" key="4">
    <source>
        <dbReference type="Google" id="ProtNLM"/>
    </source>
</evidence>
<gene>
    <name evidence="2" type="ORF">OPKNFCMD_3840</name>
</gene>
<evidence type="ECO:0000256" key="1">
    <source>
        <dbReference type="SAM" id="MobiDB-lite"/>
    </source>
</evidence>